<dbReference type="KEGG" id="ppsc:EHS13_29350"/>
<evidence type="ECO:0000256" key="1">
    <source>
        <dbReference type="SAM" id="Phobius"/>
    </source>
</evidence>
<evidence type="ECO:0000313" key="3">
    <source>
        <dbReference type="Proteomes" id="UP000426246"/>
    </source>
</evidence>
<dbReference type="Pfam" id="PF06966">
    <property type="entry name" value="DUF1295"/>
    <property type="match status" value="1"/>
</dbReference>
<organism evidence="2 3">
    <name type="scientific">Paenibacillus psychroresistens</name>
    <dbReference type="NCBI Taxonomy" id="1778678"/>
    <lineage>
        <taxon>Bacteria</taxon>
        <taxon>Bacillati</taxon>
        <taxon>Bacillota</taxon>
        <taxon>Bacilli</taxon>
        <taxon>Bacillales</taxon>
        <taxon>Paenibacillaceae</taxon>
        <taxon>Paenibacillus</taxon>
    </lineage>
</organism>
<feature type="transmembrane region" description="Helical" evidence="1">
    <location>
        <begin position="110"/>
        <end position="134"/>
    </location>
</feature>
<reference evidence="3" key="1">
    <citation type="submission" date="2018-11" db="EMBL/GenBank/DDBJ databases">
        <title>Complete genome sequence of Paenibacillus sp. ML311-T8.</title>
        <authorList>
            <person name="Nam Y.-D."/>
            <person name="Kang J."/>
            <person name="Chung W.-H."/>
            <person name="Park Y.S."/>
        </authorList>
    </citation>
    <scope>NUCLEOTIDE SEQUENCE [LARGE SCALE GENOMIC DNA]</scope>
    <source>
        <strain evidence="3">ML311-T8</strain>
    </source>
</reference>
<proteinExistence type="predicted"/>
<dbReference type="InterPro" id="IPR010721">
    <property type="entry name" value="UstE-like"/>
</dbReference>
<keyword evidence="1" id="KW-0812">Transmembrane</keyword>
<dbReference type="PROSITE" id="PS50244">
    <property type="entry name" value="S5A_REDUCTASE"/>
    <property type="match status" value="1"/>
</dbReference>
<dbReference type="AlphaFoldDB" id="A0A6B8RU44"/>
<feature type="transmembrane region" description="Helical" evidence="1">
    <location>
        <begin position="146"/>
        <end position="164"/>
    </location>
</feature>
<gene>
    <name evidence="2" type="ORF">EHS13_29350</name>
</gene>
<feature type="transmembrane region" description="Helical" evidence="1">
    <location>
        <begin position="201"/>
        <end position="231"/>
    </location>
</feature>
<feature type="transmembrane region" description="Helical" evidence="1">
    <location>
        <begin position="41"/>
        <end position="59"/>
    </location>
</feature>
<dbReference type="GO" id="GO:0016020">
    <property type="term" value="C:membrane"/>
    <property type="evidence" value="ECO:0007669"/>
    <property type="project" value="TreeGrafter"/>
</dbReference>
<keyword evidence="1" id="KW-0472">Membrane</keyword>
<accession>A0A6B8RU44</accession>
<protein>
    <submittedName>
        <fullName evidence="2">DUF1295 domain-containing protein</fullName>
    </submittedName>
</protein>
<keyword evidence="3" id="KW-1185">Reference proteome</keyword>
<feature type="transmembrane region" description="Helical" evidence="1">
    <location>
        <begin position="12"/>
        <end position="35"/>
    </location>
</feature>
<feature type="transmembrane region" description="Helical" evidence="1">
    <location>
        <begin position="71"/>
        <end position="90"/>
    </location>
</feature>
<dbReference type="Gene3D" id="1.20.120.1630">
    <property type="match status" value="1"/>
</dbReference>
<sequence>MRTIREVESKMWSLYAVSSIAVLIFMVLFFLVAQIIKDNSIIDIGWGIGFVIVAFVSFFHSKGYDSRQLLVLIMVVIWGTRLALHLYIRSIGRGEDFRYANFRKDWGKNAFIIAFFRVFMMQGVIMLLLSYPLLRVNAVQSSGLDVWAVIGLVVWCVGFLFQAIGDYQLEHFKKTRTNKDAILKTGLWRFTRHPNYFGEAAMWWGIFLVVLPVHLGWTAVFSALFINLLLLKVSGVPFLDKRYAGNEAYQTYKQETNLFIPWFPAAKKAKSL</sequence>
<evidence type="ECO:0000313" key="2">
    <source>
        <dbReference type="EMBL" id="QGQ98698.1"/>
    </source>
</evidence>
<dbReference type="PANTHER" id="PTHR32251:SF17">
    <property type="entry name" value="STEROID 5-ALPHA REDUCTASE C-TERMINAL DOMAIN-CONTAINING PROTEIN"/>
    <property type="match status" value="1"/>
</dbReference>
<name>A0A6B8RU44_9BACL</name>
<keyword evidence="1" id="KW-1133">Transmembrane helix</keyword>
<dbReference type="Proteomes" id="UP000426246">
    <property type="component" value="Chromosome"/>
</dbReference>
<dbReference type="PANTHER" id="PTHR32251">
    <property type="entry name" value="3-OXO-5-ALPHA-STEROID 4-DEHYDROGENASE"/>
    <property type="match status" value="1"/>
</dbReference>
<dbReference type="EMBL" id="CP034235">
    <property type="protein sequence ID" value="QGQ98698.1"/>
    <property type="molecule type" value="Genomic_DNA"/>
</dbReference>